<dbReference type="Gramene" id="KQJ88288">
    <property type="protein sequence ID" value="KQJ88288"/>
    <property type="gene ID" value="BRADI_4g16815v3"/>
</dbReference>
<keyword evidence="4" id="KW-1185">Reference proteome</keyword>
<reference evidence="3" key="3">
    <citation type="submission" date="2018-08" db="UniProtKB">
        <authorList>
            <consortium name="EnsemblPlants"/>
        </authorList>
    </citation>
    <scope>IDENTIFICATION</scope>
    <source>
        <strain evidence="3">cv. Bd21</strain>
    </source>
</reference>
<accession>A0A0Q3IPT6</accession>
<dbReference type="AlphaFoldDB" id="A0A0Q3IPT6"/>
<dbReference type="Proteomes" id="UP000008810">
    <property type="component" value="Chromosome 4"/>
</dbReference>
<name>A0A0Q3IPT6_BRADI</name>
<dbReference type="Pfam" id="PF00564">
    <property type="entry name" value="PB1"/>
    <property type="match status" value="1"/>
</dbReference>
<evidence type="ECO:0000259" key="1">
    <source>
        <dbReference type="Pfam" id="PF00564"/>
    </source>
</evidence>
<evidence type="ECO:0000313" key="4">
    <source>
        <dbReference type="Proteomes" id="UP000008810"/>
    </source>
</evidence>
<dbReference type="EMBL" id="CM000883">
    <property type="protein sequence ID" value="KQJ88288.1"/>
    <property type="molecule type" value="Genomic_DNA"/>
</dbReference>
<dbReference type="InParanoid" id="A0A0Q3IPT6"/>
<organism evidence="2">
    <name type="scientific">Brachypodium distachyon</name>
    <name type="common">Purple false brome</name>
    <name type="synonym">Trachynia distachya</name>
    <dbReference type="NCBI Taxonomy" id="15368"/>
    <lineage>
        <taxon>Eukaryota</taxon>
        <taxon>Viridiplantae</taxon>
        <taxon>Streptophyta</taxon>
        <taxon>Embryophyta</taxon>
        <taxon>Tracheophyta</taxon>
        <taxon>Spermatophyta</taxon>
        <taxon>Magnoliopsida</taxon>
        <taxon>Liliopsida</taxon>
        <taxon>Poales</taxon>
        <taxon>Poaceae</taxon>
        <taxon>BOP clade</taxon>
        <taxon>Pooideae</taxon>
        <taxon>Stipodae</taxon>
        <taxon>Brachypodieae</taxon>
        <taxon>Brachypodium</taxon>
    </lineage>
</organism>
<reference evidence="2" key="2">
    <citation type="submission" date="2017-06" db="EMBL/GenBank/DDBJ databases">
        <title>WGS assembly of Brachypodium distachyon.</title>
        <authorList>
            <consortium name="The International Brachypodium Initiative"/>
            <person name="Lucas S."/>
            <person name="Harmon-Smith M."/>
            <person name="Lail K."/>
            <person name="Tice H."/>
            <person name="Grimwood J."/>
            <person name="Bruce D."/>
            <person name="Barry K."/>
            <person name="Shu S."/>
            <person name="Lindquist E."/>
            <person name="Wang M."/>
            <person name="Pitluck S."/>
            <person name="Vogel J.P."/>
            <person name="Garvin D.F."/>
            <person name="Mockler T.C."/>
            <person name="Schmutz J."/>
            <person name="Rokhsar D."/>
            <person name="Bevan M.W."/>
        </authorList>
    </citation>
    <scope>NUCLEOTIDE SEQUENCE</scope>
    <source>
        <strain evidence="2">Bd21</strain>
    </source>
</reference>
<evidence type="ECO:0000313" key="2">
    <source>
        <dbReference type="EMBL" id="KQJ88288.1"/>
    </source>
</evidence>
<feature type="domain" description="PB1" evidence="1">
    <location>
        <begin position="22"/>
        <end position="92"/>
    </location>
</feature>
<dbReference type="EnsemblPlants" id="KQJ88288">
    <property type="protein sequence ID" value="KQJ88288"/>
    <property type="gene ID" value="BRADI_4g16815v3"/>
</dbReference>
<proteinExistence type="predicted"/>
<protein>
    <recommendedName>
        <fullName evidence="1">PB1 domain-containing protein</fullName>
    </recommendedName>
</protein>
<sequence length="105" mass="11926">MGTFKVEIDVKSYLTILDGRRVYQRGKTWDFDVGRDLSVAQITKAMEDKFQWSTDQRITIWYAAADGPVPLISESEIAELFDKCNDSRTIRFGVTIESKNNGPAC</sequence>
<gene>
    <name evidence="2" type="ORF">BRADI_4g16815v3</name>
</gene>
<reference evidence="2 3" key="1">
    <citation type="journal article" date="2010" name="Nature">
        <title>Genome sequencing and analysis of the model grass Brachypodium distachyon.</title>
        <authorList>
            <consortium name="International Brachypodium Initiative"/>
        </authorList>
    </citation>
    <scope>NUCLEOTIDE SEQUENCE [LARGE SCALE GENOMIC DNA]</scope>
    <source>
        <strain evidence="2 3">Bd21</strain>
    </source>
</reference>
<evidence type="ECO:0000313" key="3">
    <source>
        <dbReference type="EnsemblPlants" id="KQJ88288"/>
    </source>
</evidence>
<dbReference type="InterPro" id="IPR000270">
    <property type="entry name" value="PB1_dom"/>
</dbReference>